<dbReference type="Pfam" id="PF06381">
    <property type="entry name" value="Phage_portal_3"/>
    <property type="match status" value="1"/>
</dbReference>
<evidence type="ECO:0000259" key="2">
    <source>
        <dbReference type="Pfam" id="PF06381"/>
    </source>
</evidence>
<dbReference type="InterPro" id="IPR024459">
    <property type="entry name" value="Acb1-like_N"/>
</dbReference>
<protein>
    <recommendedName>
        <fullName evidence="2">Anti-CBASS protein Acb1-like N-terminal domain-containing protein</fullName>
    </recommendedName>
</protein>
<feature type="region of interest" description="Disordered" evidence="1">
    <location>
        <begin position="432"/>
        <end position="489"/>
    </location>
</feature>
<feature type="compositionally biased region" description="Basic residues" evidence="1">
    <location>
        <begin position="477"/>
        <end position="489"/>
    </location>
</feature>
<name>A0A2T2XW68_9ENTR</name>
<proteinExistence type="predicted"/>
<evidence type="ECO:0000313" key="3">
    <source>
        <dbReference type="EMBL" id="PSR44491.1"/>
    </source>
</evidence>
<sequence length="489" mass="54898">MAKSKQAGQRKAVATADSYENFAARVGMQTPNQHAASTYRANFTSRNRLLVEWAYRSSWIVGEAVDAIPDDMTRKGIRITSEIDAKDRGVIESQFDDLQLWDALNDVLKWSRLYGGAVGFIMIEGQAPMAPLRLETIGKGKFKGILPLDRWMINPVLTRRIKEMGPDLGKPEFYDVVTTATGIPAWRIHHSRLIRFDGVTLPFQQKMTENEWGMSVVERIWDRLTVFDSATMGAGQLVYKAHLRTYGVEKLRELIAFGGPAYDALLKQIDLIRQFQSNEGMTLKDNSDTFETHQYSFAGLDDILAQFAEQISGAVGIPLVRLFGQSPKGFSTGDADLANYYDRVSSLQERRLRQPLRRIIDIIYRSELEQALPDDFTFEFNPLWQMSDVDRSTVAVNTTAAIVNALDAGLMTPKAAMTDLRENSDVTGIGASITDEDIENAEDEAPPGIGELENPKPEPASGDPISNQPTQDSADGRRHRKWTLRWFKR</sequence>
<feature type="compositionally biased region" description="Polar residues" evidence="1">
    <location>
        <begin position="464"/>
        <end position="473"/>
    </location>
</feature>
<gene>
    <name evidence="3" type="ORF">C8256_23060</name>
</gene>
<evidence type="ECO:0000256" key="1">
    <source>
        <dbReference type="SAM" id="MobiDB-lite"/>
    </source>
</evidence>
<accession>A0A2T2XW68</accession>
<feature type="domain" description="Anti-CBASS protein Acb1-like N-terminal" evidence="2">
    <location>
        <begin position="54"/>
        <end position="402"/>
    </location>
</feature>
<reference evidence="3 4" key="1">
    <citation type="submission" date="2018-03" db="EMBL/GenBank/DDBJ databases">
        <title>First report of an OXA-48+CTX-M-M-producing Kluyvera ascorbata clone recovered from patients admitted in a University Hospital in Madrid, Spain.</title>
        <authorList>
            <person name="Hernandez-Garcia M."/>
            <person name="Leon-Sampedro R."/>
            <person name="Perez-Viso B."/>
            <person name="Morosini M.I."/>
            <person name="Lopez-Fresnena N."/>
            <person name="Coque T.M."/>
            <person name="Bonten M."/>
            <person name="Malhotra-Kumar S."/>
            <person name="Ruiz-Garbajosa P."/>
            <person name="Canton R."/>
        </authorList>
    </citation>
    <scope>NUCLEOTIDE SEQUENCE [LARGE SCALE GENOMIC DNA]</scope>
    <source>
        <strain evidence="3 4">KA2</strain>
    </source>
</reference>
<dbReference type="AlphaFoldDB" id="A0A2T2XW68"/>
<evidence type="ECO:0000313" key="4">
    <source>
        <dbReference type="Proteomes" id="UP000240892"/>
    </source>
</evidence>
<feature type="compositionally biased region" description="Acidic residues" evidence="1">
    <location>
        <begin position="434"/>
        <end position="445"/>
    </location>
</feature>
<keyword evidence="4" id="KW-1185">Reference proteome</keyword>
<dbReference type="RefSeq" id="WP_106930718.1">
    <property type="nucleotide sequence ID" value="NZ_CABMMU010000030.1"/>
</dbReference>
<dbReference type="NCBIfam" id="TIGR01555">
    <property type="entry name" value="phge_rel_HI1409"/>
    <property type="match status" value="1"/>
</dbReference>
<organism evidence="3 4">
    <name type="scientific">Kluyvera genomosp. 2</name>
    <dbReference type="NCBI Taxonomy" id="2774054"/>
    <lineage>
        <taxon>Bacteria</taxon>
        <taxon>Pseudomonadati</taxon>
        <taxon>Pseudomonadota</taxon>
        <taxon>Gammaproteobacteria</taxon>
        <taxon>Enterobacterales</taxon>
        <taxon>Enterobacteriaceae</taxon>
        <taxon>Kluyvera</taxon>
    </lineage>
</organism>
<dbReference type="InterPro" id="IPR006445">
    <property type="entry name" value="Phage-assoc_HI1409"/>
</dbReference>
<comment type="caution">
    <text evidence="3">The sequence shown here is derived from an EMBL/GenBank/DDBJ whole genome shotgun (WGS) entry which is preliminary data.</text>
</comment>
<dbReference type="Proteomes" id="UP000240892">
    <property type="component" value="Unassembled WGS sequence"/>
</dbReference>
<dbReference type="EMBL" id="PYHO01000030">
    <property type="protein sequence ID" value="PSR44491.1"/>
    <property type="molecule type" value="Genomic_DNA"/>
</dbReference>